<evidence type="ECO:0000256" key="4">
    <source>
        <dbReference type="ARBA" id="ARBA00022670"/>
    </source>
</evidence>
<feature type="transmembrane region" description="Helical" evidence="11">
    <location>
        <begin position="91"/>
        <end position="117"/>
    </location>
</feature>
<evidence type="ECO:0000256" key="1">
    <source>
        <dbReference type="ARBA" id="ARBA00001947"/>
    </source>
</evidence>
<comment type="caution">
    <text evidence="14">The sequence shown here is derived from an EMBL/GenBank/DDBJ whole genome shotgun (WGS) entry which is preliminary data.</text>
</comment>
<feature type="domain" description="PDZ" evidence="13">
    <location>
        <begin position="127"/>
        <end position="156"/>
    </location>
</feature>
<evidence type="ECO:0000256" key="11">
    <source>
        <dbReference type="SAM" id="Phobius"/>
    </source>
</evidence>
<evidence type="ECO:0000259" key="13">
    <source>
        <dbReference type="Pfam" id="PF17820"/>
    </source>
</evidence>
<evidence type="ECO:0000256" key="10">
    <source>
        <dbReference type="ARBA" id="ARBA00023136"/>
    </source>
</evidence>
<keyword evidence="10 11" id="KW-0472">Membrane</keyword>
<protein>
    <submittedName>
        <fullName evidence="14">Peptidase</fullName>
    </submittedName>
</protein>
<dbReference type="EMBL" id="RZGR01000003">
    <property type="protein sequence ID" value="RUQ90754.1"/>
    <property type="molecule type" value="Genomic_DNA"/>
</dbReference>
<feature type="transmembrane region" description="Helical" evidence="11">
    <location>
        <begin position="276"/>
        <end position="302"/>
    </location>
</feature>
<reference evidence="14 15" key="1">
    <citation type="submission" date="2018-12" db="EMBL/GenBank/DDBJ databases">
        <title>Legionella sp,whole genome shotgun sequence.</title>
        <authorList>
            <person name="Wu H."/>
        </authorList>
    </citation>
    <scope>NUCLEOTIDE SEQUENCE [LARGE SCALE GENOMIC DNA]</scope>
    <source>
        <strain evidence="15">km714</strain>
    </source>
</reference>
<keyword evidence="15" id="KW-1185">Reference proteome</keyword>
<keyword evidence="5 11" id="KW-0812">Transmembrane</keyword>
<evidence type="ECO:0000256" key="2">
    <source>
        <dbReference type="ARBA" id="ARBA00004141"/>
    </source>
</evidence>
<evidence type="ECO:0000256" key="5">
    <source>
        <dbReference type="ARBA" id="ARBA00022692"/>
    </source>
</evidence>
<dbReference type="InterPro" id="IPR036034">
    <property type="entry name" value="PDZ_sf"/>
</dbReference>
<organism evidence="14 15">
    <name type="scientific">Legionella septentrionalis</name>
    <dbReference type="NCBI Taxonomy" id="2498109"/>
    <lineage>
        <taxon>Bacteria</taxon>
        <taxon>Pseudomonadati</taxon>
        <taxon>Pseudomonadota</taxon>
        <taxon>Gammaproteobacteria</taxon>
        <taxon>Legionellales</taxon>
        <taxon>Legionellaceae</taxon>
        <taxon>Legionella</taxon>
    </lineage>
</organism>
<dbReference type="PANTHER" id="PTHR42837">
    <property type="entry name" value="REGULATOR OF SIGMA-E PROTEASE RSEP"/>
    <property type="match status" value="1"/>
</dbReference>
<dbReference type="RefSeq" id="WP_126954080.1">
    <property type="nucleotide sequence ID" value="NZ_RZGR01000003.1"/>
</dbReference>
<evidence type="ECO:0000256" key="9">
    <source>
        <dbReference type="ARBA" id="ARBA00023049"/>
    </source>
</evidence>
<dbReference type="InterPro" id="IPR008915">
    <property type="entry name" value="Peptidase_M50"/>
</dbReference>
<evidence type="ECO:0000256" key="8">
    <source>
        <dbReference type="ARBA" id="ARBA00022989"/>
    </source>
</evidence>
<comment type="subcellular location">
    <subcellularLocation>
        <location evidence="2">Membrane</location>
        <topology evidence="2">Multi-pass membrane protein</topology>
    </subcellularLocation>
</comment>
<dbReference type="Pfam" id="PF02163">
    <property type="entry name" value="Peptidase_M50"/>
    <property type="match status" value="1"/>
</dbReference>
<comment type="cofactor">
    <cofactor evidence="1">
        <name>Zn(2+)</name>
        <dbReference type="ChEBI" id="CHEBI:29105"/>
    </cofactor>
</comment>
<gene>
    <name evidence="14" type="ORF">EKM59_01415</name>
</gene>
<proteinExistence type="inferred from homology"/>
<evidence type="ECO:0000313" key="15">
    <source>
        <dbReference type="Proteomes" id="UP000288012"/>
    </source>
</evidence>
<feature type="domain" description="Peptidase M50" evidence="12">
    <location>
        <begin position="8"/>
        <end position="340"/>
    </location>
</feature>
<dbReference type="Proteomes" id="UP000288012">
    <property type="component" value="Unassembled WGS sequence"/>
</dbReference>
<keyword evidence="8 11" id="KW-1133">Transmembrane helix</keyword>
<dbReference type="CDD" id="cd06163">
    <property type="entry name" value="S2P-M50_PDZ_RseP-like"/>
    <property type="match status" value="1"/>
</dbReference>
<dbReference type="GO" id="GO:0016020">
    <property type="term" value="C:membrane"/>
    <property type="evidence" value="ECO:0007669"/>
    <property type="project" value="UniProtKB-SubCell"/>
</dbReference>
<accession>A0A433JMJ8</accession>
<dbReference type="PANTHER" id="PTHR42837:SF2">
    <property type="entry name" value="MEMBRANE METALLOPROTEASE ARASP2, CHLOROPLASTIC-RELATED"/>
    <property type="match status" value="1"/>
</dbReference>
<keyword evidence="6" id="KW-0378">Hydrolase</keyword>
<comment type="similarity">
    <text evidence="3">Belongs to the peptidase M50B family.</text>
</comment>
<name>A0A433JMJ8_9GAMM</name>
<feature type="transmembrane region" description="Helical" evidence="11">
    <location>
        <begin position="242"/>
        <end position="264"/>
    </location>
</feature>
<dbReference type="GO" id="GO:0006508">
    <property type="term" value="P:proteolysis"/>
    <property type="evidence" value="ECO:0007669"/>
    <property type="project" value="UniProtKB-KW"/>
</dbReference>
<evidence type="ECO:0000313" key="14">
    <source>
        <dbReference type="EMBL" id="RUQ90754.1"/>
    </source>
</evidence>
<dbReference type="SUPFAM" id="SSF50156">
    <property type="entry name" value="PDZ domain-like"/>
    <property type="match status" value="1"/>
</dbReference>
<dbReference type="Pfam" id="PF17820">
    <property type="entry name" value="PDZ_6"/>
    <property type="match status" value="1"/>
</dbReference>
<dbReference type="Gene3D" id="2.30.42.10">
    <property type="match status" value="1"/>
</dbReference>
<evidence type="ECO:0000256" key="6">
    <source>
        <dbReference type="ARBA" id="ARBA00022801"/>
    </source>
</evidence>
<dbReference type="InterPro" id="IPR004387">
    <property type="entry name" value="Pept_M50_Zn"/>
</dbReference>
<dbReference type="GO" id="GO:0004222">
    <property type="term" value="F:metalloendopeptidase activity"/>
    <property type="evidence" value="ECO:0007669"/>
    <property type="project" value="InterPro"/>
</dbReference>
<evidence type="ECO:0000256" key="3">
    <source>
        <dbReference type="ARBA" id="ARBA00007931"/>
    </source>
</evidence>
<evidence type="ECO:0000259" key="12">
    <source>
        <dbReference type="Pfam" id="PF02163"/>
    </source>
</evidence>
<evidence type="ECO:0000256" key="7">
    <source>
        <dbReference type="ARBA" id="ARBA00022833"/>
    </source>
</evidence>
<keyword evidence="7" id="KW-0862">Zinc</keyword>
<sequence>MVKSVIAIVLSLVLVIGLHELGHALAARLFGVKIKRISIGFGRPLLKWHAKNGCEWIWALWPLGGYVQLLNSRIEPVSTKDYPVCFDRKPVWMRIIVLLAGAMVNLLIAWLALLVIFMMGFQRVSPVVAEVHPASMAAAAGIQAGDQFIAIAGKEVFSWRDAGMRFIMVLGKKNVPVILEDKQGDRRQVIMNLAHWHYVRGSNALLKGLGIEADITIQPTQKMGLPFLQAAKEAFLSSFYTLAFYLVMLKQLLLGMLPFAALLGPLGLFTTMITSFAQGIIVFLLFIANLSLAVGLVNLFPIPGLDGGSIIYALLEKIRGKPVSIALEILLHRLAMIIFCVLFIQLILNDVARYLEK</sequence>
<keyword evidence="4" id="KW-0645">Protease</keyword>
<dbReference type="InterPro" id="IPR041489">
    <property type="entry name" value="PDZ_6"/>
</dbReference>
<dbReference type="AlphaFoldDB" id="A0A433JMJ8"/>
<keyword evidence="9" id="KW-0482">Metalloprotease</keyword>
<feature type="transmembrane region" description="Helical" evidence="11">
    <location>
        <begin position="323"/>
        <end position="348"/>
    </location>
</feature>